<evidence type="ECO:0000313" key="1">
    <source>
        <dbReference type="EMBL" id="CAD76279.1"/>
    </source>
</evidence>
<dbReference type="STRING" id="243090.RB9460"/>
<gene>
    <name evidence="1" type="ordered locus">RB9460</name>
</gene>
<dbReference type="InParanoid" id="Q7ULJ8"/>
<sequence length="79" mass="9024">MAETKRETEGFFVTLSSVFQKTFLKKNGQLRLTRLLHFAILRDPPATARLTESPARRQMIFDNLVIELLLSSVSCEVVL</sequence>
<dbReference type="AlphaFoldDB" id="Q7ULJ8"/>
<evidence type="ECO:0000313" key="2">
    <source>
        <dbReference type="Proteomes" id="UP000001025"/>
    </source>
</evidence>
<keyword evidence="2" id="KW-1185">Reference proteome</keyword>
<reference evidence="1 2" key="1">
    <citation type="journal article" date="2003" name="Proc. Natl. Acad. Sci. U.S.A.">
        <title>Complete genome sequence of the marine planctomycete Pirellula sp. strain 1.</title>
        <authorList>
            <person name="Gloeckner F.O."/>
            <person name="Kube M."/>
            <person name="Bauer M."/>
            <person name="Teeling H."/>
            <person name="Lombardot T."/>
            <person name="Ludwig W."/>
            <person name="Gade D."/>
            <person name="Beck A."/>
            <person name="Borzym K."/>
            <person name="Heitmann K."/>
            <person name="Rabus R."/>
            <person name="Schlesner H."/>
            <person name="Amann R."/>
            <person name="Reinhardt R."/>
        </authorList>
    </citation>
    <scope>NUCLEOTIDE SEQUENCE [LARGE SCALE GENOMIC DNA]</scope>
    <source>
        <strain evidence="2">DSM 10527 / NCIMB 13988 / SH1</strain>
    </source>
</reference>
<dbReference type="HOGENOM" id="CLU_2603657_0_0_0"/>
<name>Q7ULJ8_RHOBA</name>
<dbReference type="Proteomes" id="UP000001025">
    <property type="component" value="Chromosome"/>
</dbReference>
<protein>
    <submittedName>
        <fullName evidence="1">Uncharacterized protein</fullName>
    </submittedName>
</protein>
<accession>Q7ULJ8</accession>
<dbReference type="EnsemblBacteria" id="CAD76279">
    <property type="protein sequence ID" value="CAD76279"/>
    <property type="gene ID" value="RB9460"/>
</dbReference>
<dbReference type="EMBL" id="BX294149">
    <property type="protein sequence ID" value="CAD76279.1"/>
    <property type="molecule type" value="Genomic_DNA"/>
</dbReference>
<organism evidence="1 2">
    <name type="scientific">Rhodopirellula baltica (strain DSM 10527 / NCIMB 13988 / SH1)</name>
    <dbReference type="NCBI Taxonomy" id="243090"/>
    <lineage>
        <taxon>Bacteria</taxon>
        <taxon>Pseudomonadati</taxon>
        <taxon>Planctomycetota</taxon>
        <taxon>Planctomycetia</taxon>
        <taxon>Pirellulales</taxon>
        <taxon>Pirellulaceae</taxon>
        <taxon>Rhodopirellula</taxon>
    </lineage>
</organism>
<proteinExistence type="predicted"/>
<dbReference type="KEGG" id="rba:RB9460"/>